<keyword evidence="3" id="KW-1185">Reference proteome</keyword>
<organism evidence="2 3">
    <name type="scientific">Diploscapter pachys</name>
    <dbReference type="NCBI Taxonomy" id="2018661"/>
    <lineage>
        <taxon>Eukaryota</taxon>
        <taxon>Metazoa</taxon>
        <taxon>Ecdysozoa</taxon>
        <taxon>Nematoda</taxon>
        <taxon>Chromadorea</taxon>
        <taxon>Rhabditida</taxon>
        <taxon>Rhabditina</taxon>
        <taxon>Rhabditomorpha</taxon>
        <taxon>Rhabditoidea</taxon>
        <taxon>Rhabditidae</taxon>
        <taxon>Diploscapter</taxon>
    </lineage>
</organism>
<evidence type="ECO:0000256" key="1">
    <source>
        <dbReference type="SAM" id="MobiDB-lite"/>
    </source>
</evidence>
<evidence type="ECO:0000313" key="2">
    <source>
        <dbReference type="EMBL" id="PAV92640.1"/>
    </source>
</evidence>
<dbReference type="EMBL" id="LIAE01006103">
    <property type="protein sequence ID" value="PAV92640.1"/>
    <property type="molecule type" value="Genomic_DNA"/>
</dbReference>
<feature type="region of interest" description="Disordered" evidence="1">
    <location>
        <begin position="24"/>
        <end position="47"/>
    </location>
</feature>
<dbReference type="AlphaFoldDB" id="A0A2A2M2I4"/>
<feature type="region of interest" description="Disordered" evidence="1">
    <location>
        <begin position="125"/>
        <end position="205"/>
    </location>
</feature>
<evidence type="ECO:0000313" key="3">
    <source>
        <dbReference type="Proteomes" id="UP000218231"/>
    </source>
</evidence>
<accession>A0A2A2M2I4</accession>
<feature type="compositionally biased region" description="Basic and acidic residues" evidence="1">
    <location>
        <begin position="145"/>
        <end position="164"/>
    </location>
</feature>
<gene>
    <name evidence="2" type="ORF">WR25_25881</name>
</gene>
<name>A0A2A2M2I4_9BILA</name>
<dbReference type="Proteomes" id="UP000218231">
    <property type="component" value="Unassembled WGS sequence"/>
</dbReference>
<feature type="compositionally biased region" description="Low complexity" evidence="1">
    <location>
        <begin position="24"/>
        <end position="34"/>
    </location>
</feature>
<protein>
    <submittedName>
        <fullName evidence="2">Uncharacterized protein</fullName>
    </submittedName>
</protein>
<sequence length="205" mass="22245">MPMRAACLDGTVLAMAGWSRTASATTTTPARNTAIGRYGPIHRPPYPTIVSPQRDDCGDQSVENDFYGEGPVGSVDLDADGHEGHRIDPAVRHGTDIDAGDHGGDEPQHARADELARVASFGRSEDDVARNNEEQLDPDPPEPEPVDRRRDDAGKRAGRREWKGEAVMISHHHRRARKAEHVDRGQGAIRAGGLRHHAPAVSQKG</sequence>
<proteinExistence type="predicted"/>
<reference evidence="2 3" key="1">
    <citation type="journal article" date="2017" name="Curr. Biol.">
        <title>Genome architecture and evolution of a unichromosomal asexual nematode.</title>
        <authorList>
            <person name="Fradin H."/>
            <person name="Zegar C."/>
            <person name="Gutwein M."/>
            <person name="Lucas J."/>
            <person name="Kovtun M."/>
            <person name="Corcoran D."/>
            <person name="Baugh L.R."/>
            <person name="Kiontke K."/>
            <person name="Gunsalus K."/>
            <person name="Fitch D.H."/>
            <person name="Piano F."/>
        </authorList>
    </citation>
    <scope>NUCLEOTIDE SEQUENCE [LARGE SCALE GENOMIC DNA]</scope>
    <source>
        <strain evidence="2">PF1309</strain>
    </source>
</reference>
<feature type="region of interest" description="Disordered" evidence="1">
    <location>
        <begin position="77"/>
        <end position="110"/>
    </location>
</feature>
<feature type="compositionally biased region" description="Basic and acidic residues" evidence="1">
    <location>
        <begin position="79"/>
        <end position="110"/>
    </location>
</feature>
<comment type="caution">
    <text evidence="2">The sequence shown here is derived from an EMBL/GenBank/DDBJ whole genome shotgun (WGS) entry which is preliminary data.</text>
</comment>
<feature type="compositionally biased region" description="Acidic residues" evidence="1">
    <location>
        <begin position="134"/>
        <end position="144"/>
    </location>
</feature>